<feature type="region of interest" description="Disordered" evidence="1">
    <location>
        <begin position="195"/>
        <end position="231"/>
    </location>
</feature>
<name>I7GJV4_MACFA</name>
<evidence type="ECO:0000313" key="2">
    <source>
        <dbReference type="EMBL" id="BAE87683.1"/>
    </source>
</evidence>
<proteinExistence type="evidence at transcript level"/>
<reference evidence="2" key="1">
    <citation type="journal article" date="2007" name="PLoS Biol.">
        <title>Rate of evolution in brain-expressed genes in humans and other primates.</title>
        <authorList>
            <person name="Wang H.-Y."/>
            <person name="Chien H.-C."/>
            <person name="Osada N."/>
            <person name="Hashimoto K."/>
            <person name="Sugano S."/>
            <person name="Gojobori T."/>
            <person name="Chou C.-K."/>
            <person name="Tsai S.-F."/>
            <person name="Wu C.-I."/>
            <person name="Shen C.-K.J."/>
        </authorList>
    </citation>
    <scope>NUCLEOTIDE SEQUENCE</scope>
</reference>
<sequence length="231" mass="25802">MEVPPPAPRSFLCRALCPFPRVFAAEAVTADSEALAERQKRPLYVPEPYYPQSGWDRLQELFAKDEQQRISKELADKPAAIHVRHDLLLLACCHDCEASPATWNYETPLLRCSLLVVYKAMMSRSVFFGWVVYQRGGISPSSLQLLDRRFELTQKYFVSASSFIGQQRKLPLLLTSPSCFCRGCVWGKSHSSLPHHRAQTNKHKTPRAPGGVGEVKNDAQEEGGASASLAV</sequence>
<dbReference type="EMBL" id="AB170620">
    <property type="protein sequence ID" value="BAE87683.1"/>
    <property type="molecule type" value="mRNA"/>
</dbReference>
<dbReference type="AlphaFoldDB" id="I7GJV4"/>
<evidence type="ECO:0000256" key="1">
    <source>
        <dbReference type="SAM" id="MobiDB-lite"/>
    </source>
</evidence>
<protein>
    <submittedName>
        <fullName evidence="2">Macaca fascicularis brain cDNA clone: QmoA-11755, similar to human chromosome 3 open reading frame 1 (C3orf1), mRNA, RefSeq: NM_016589.1</fullName>
    </submittedName>
</protein>
<organism evidence="2">
    <name type="scientific">Macaca fascicularis</name>
    <name type="common">Crab-eating macaque</name>
    <name type="synonym">Cynomolgus monkey</name>
    <dbReference type="NCBI Taxonomy" id="9541"/>
    <lineage>
        <taxon>Eukaryota</taxon>
        <taxon>Metazoa</taxon>
        <taxon>Chordata</taxon>
        <taxon>Craniata</taxon>
        <taxon>Vertebrata</taxon>
        <taxon>Euteleostomi</taxon>
        <taxon>Mammalia</taxon>
        <taxon>Eutheria</taxon>
        <taxon>Euarchontoglires</taxon>
        <taxon>Primates</taxon>
        <taxon>Haplorrhini</taxon>
        <taxon>Catarrhini</taxon>
        <taxon>Cercopithecidae</taxon>
        <taxon>Cercopithecinae</taxon>
        <taxon>Macaca</taxon>
    </lineage>
</organism>
<feature type="compositionally biased region" description="Basic residues" evidence="1">
    <location>
        <begin position="195"/>
        <end position="206"/>
    </location>
</feature>
<accession>I7GJV4</accession>